<evidence type="ECO:0000313" key="9">
    <source>
        <dbReference type="EMBL" id="GMI45935.1"/>
    </source>
</evidence>
<evidence type="ECO:0000259" key="8">
    <source>
        <dbReference type="SMART" id="SM00888"/>
    </source>
</evidence>
<dbReference type="Gene3D" id="3.30.70.60">
    <property type="match status" value="1"/>
</dbReference>
<evidence type="ECO:0000313" key="10">
    <source>
        <dbReference type="Proteomes" id="UP001165065"/>
    </source>
</evidence>
<keyword evidence="5" id="KW-0251">Elongation factor</keyword>
<name>A0A9W7GIR6_9STRA</name>
<evidence type="ECO:0000256" key="5">
    <source>
        <dbReference type="ARBA" id="ARBA00022768"/>
    </source>
</evidence>
<keyword evidence="7" id="KW-0511">Multifunctional enzyme</keyword>
<keyword evidence="4" id="KW-0808">Transferase</keyword>
<gene>
    <name evidence="9" type="ORF">TrCOL_g646</name>
</gene>
<proteinExistence type="inferred from homology"/>
<reference evidence="10" key="1">
    <citation type="journal article" date="2023" name="Commun. Biol.">
        <title>Genome analysis of Parmales, the sister group of diatoms, reveals the evolutionary specialization of diatoms from phago-mixotrophs to photoautotrophs.</title>
        <authorList>
            <person name="Ban H."/>
            <person name="Sato S."/>
            <person name="Yoshikawa S."/>
            <person name="Yamada K."/>
            <person name="Nakamura Y."/>
            <person name="Ichinomiya M."/>
            <person name="Sato N."/>
            <person name="Blanc-Mathieu R."/>
            <person name="Endo H."/>
            <person name="Kuwata A."/>
            <person name="Ogata H."/>
        </authorList>
    </citation>
    <scope>NUCLEOTIDE SEQUENCE [LARGE SCALE GENOMIC DNA]</scope>
</reference>
<dbReference type="SMART" id="SM00888">
    <property type="entry name" value="EF1_GNE"/>
    <property type="match status" value="1"/>
</dbReference>
<protein>
    <recommendedName>
        <fullName evidence="8">Translation elongation factor EF1B beta/delta subunit guanine nucleotide exchange domain-containing protein</fullName>
    </recommendedName>
</protein>
<dbReference type="GO" id="GO:0008168">
    <property type="term" value="F:methyltransferase activity"/>
    <property type="evidence" value="ECO:0007669"/>
    <property type="project" value="UniProtKB-KW"/>
</dbReference>
<dbReference type="PANTHER" id="PTHR12176">
    <property type="entry name" value="SAM-DEPENDENT METHYLTRANSFERASE SUPERFAMILY PROTEIN"/>
    <property type="match status" value="1"/>
</dbReference>
<dbReference type="InterPro" id="IPR036219">
    <property type="entry name" value="eEF-1beta-like_sf"/>
</dbReference>
<evidence type="ECO:0000256" key="2">
    <source>
        <dbReference type="ARBA" id="ARBA00008361"/>
    </source>
</evidence>
<keyword evidence="6" id="KW-0648">Protein biosynthesis</keyword>
<dbReference type="InterPro" id="IPR029063">
    <property type="entry name" value="SAM-dependent_MTases_sf"/>
</dbReference>
<comment type="caution">
    <text evidence="9">The sequence shown here is derived from an EMBL/GenBank/DDBJ whole genome shotgun (WGS) entry which is preliminary data.</text>
</comment>
<dbReference type="SUPFAM" id="SSF54984">
    <property type="entry name" value="eEF-1beta-like"/>
    <property type="match status" value="1"/>
</dbReference>
<evidence type="ECO:0000256" key="7">
    <source>
        <dbReference type="ARBA" id="ARBA00023268"/>
    </source>
</evidence>
<sequence length="384" mass="41928">MSALSSHSAAAQAKLGDPSGNSNASYWDAWFTDVSSGASFEWYCSSAEILAIMKELFQPGAVLLHAGTGNSELMFDAVDWYGKAVCMDVSSVAIEEMNAKKALKLPSCSNITFALGDVLDTLLPLRDLNSGVDFDGVVDKGLMDAMMSSFDPIYQSNSDKLFTNANQVMKVGASYLCVSLAEEHLVRLYLRALYMKDEGNGWMWSSLNIKPISSKSGSLRPFVFVLEKGTGAGEPTVKFDGCHVEGGFDAVNGMVEESRKSYMQRAEKEQAGKPMSLVTLEIKPYEAEFDFDSLLSRLTDPSSSPLKAFDTTVKSHELVPLAFGVKKLELTVITPTECVDDMCEDILEKEEDDVQSVDVDWTRAVPVMDAGRLLKSVVAENQSK</sequence>
<dbReference type="SUPFAM" id="SSF53335">
    <property type="entry name" value="S-adenosyl-L-methionine-dependent methyltransferases"/>
    <property type="match status" value="1"/>
</dbReference>
<accession>A0A9W7GIR6</accession>
<dbReference type="InterPro" id="IPR051419">
    <property type="entry name" value="Lys/N-term_MeTrsfase_sf"/>
</dbReference>
<feature type="domain" description="Translation elongation factor EF1B beta/delta subunit guanine nucleotide exchange" evidence="8">
    <location>
        <begin position="275"/>
        <end position="364"/>
    </location>
</feature>
<dbReference type="Pfam" id="PF00736">
    <property type="entry name" value="EF1_GNE"/>
    <property type="match status" value="1"/>
</dbReference>
<keyword evidence="3" id="KW-0489">Methyltransferase</keyword>
<dbReference type="GO" id="GO:0003746">
    <property type="term" value="F:translation elongation factor activity"/>
    <property type="evidence" value="ECO:0007669"/>
    <property type="project" value="UniProtKB-KW"/>
</dbReference>
<organism evidence="9 10">
    <name type="scientific">Triparma columacea</name>
    <dbReference type="NCBI Taxonomy" id="722753"/>
    <lineage>
        <taxon>Eukaryota</taxon>
        <taxon>Sar</taxon>
        <taxon>Stramenopiles</taxon>
        <taxon>Ochrophyta</taxon>
        <taxon>Bolidophyceae</taxon>
        <taxon>Parmales</taxon>
        <taxon>Triparmaceae</taxon>
        <taxon>Triparma</taxon>
    </lineage>
</organism>
<dbReference type="InterPro" id="IPR014717">
    <property type="entry name" value="Transl_elong_EF1B/ribsomal_bS6"/>
</dbReference>
<dbReference type="EMBL" id="BRYA01000273">
    <property type="protein sequence ID" value="GMI45935.1"/>
    <property type="molecule type" value="Genomic_DNA"/>
</dbReference>
<dbReference type="OrthoDB" id="331763at2759"/>
<dbReference type="GO" id="GO:0032259">
    <property type="term" value="P:methylation"/>
    <property type="evidence" value="ECO:0007669"/>
    <property type="project" value="UniProtKB-KW"/>
</dbReference>
<dbReference type="CDD" id="cd02440">
    <property type="entry name" value="AdoMet_MTases"/>
    <property type="match status" value="1"/>
</dbReference>
<comment type="similarity">
    <text evidence="2">Belongs to the methyltransferase superfamily.</text>
</comment>
<evidence type="ECO:0000256" key="6">
    <source>
        <dbReference type="ARBA" id="ARBA00022917"/>
    </source>
</evidence>
<dbReference type="AlphaFoldDB" id="A0A9W7GIR6"/>
<comment type="similarity">
    <text evidence="1">Belongs to the EF-1-beta/EF-1-delta family.</text>
</comment>
<dbReference type="PANTHER" id="PTHR12176:SF78">
    <property type="entry name" value="EEF1A LYSINE AND N-TERMINAL METHYLTRANSFERASE"/>
    <property type="match status" value="1"/>
</dbReference>
<dbReference type="Proteomes" id="UP001165065">
    <property type="component" value="Unassembled WGS sequence"/>
</dbReference>
<evidence type="ECO:0000256" key="1">
    <source>
        <dbReference type="ARBA" id="ARBA00007411"/>
    </source>
</evidence>
<dbReference type="InterPro" id="IPR014038">
    <property type="entry name" value="EF1B_bsu/dsu_GNE"/>
</dbReference>
<dbReference type="Gene3D" id="3.40.50.150">
    <property type="entry name" value="Vaccinia Virus protein VP39"/>
    <property type="match status" value="1"/>
</dbReference>
<keyword evidence="10" id="KW-1185">Reference proteome</keyword>
<evidence type="ECO:0000256" key="3">
    <source>
        <dbReference type="ARBA" id="ARBA00022603"/>
    </source>
</evidence>
<evidence type="ECO:0000256" key="4">
    <source>
        <dbReference type="ARBA" id="ARBA00022679"/>
    </source>
</evidence>